<evidence type="ECO:0000313" key="1">
    <source>
        <dbReference type="EMBL" id="SDT54577.1"/>
    </source>
</evidence>
<organism evidence="1 2">
    <name type="scientific">Mucilaginibacter mallensis</name>
    <dbReference type="NCBI Taxonomy" id="652787"/>
    <lineage>
        <taxon>Bacteria</taxon>
        <taxon>Pseudomonadati</taxon>
        <taxon>Bacteroidota</taxon>
        <taxon>Sphingobacteriia</taxon>
        <taxon>Sphingobacteriales</taxon>
        <taxon>Sphingobacteriaceae</taxon>
        <taxon>Mucilaginibacter</taxon>
    </lineage>
</organism>
<protein>
    <submittedName>
        <fullName evidence="1">Uncharacterized protein</fullName>
    </submittedName>
</protein>
<keyword evidence="2" id="KW-1185">Reference proteome</keyword>
<name>A0A1H2B918_MUCMA</name>
<proteinExistence type="predicted"/>
<dbReference type="STRING" id="652787.SAMN05216490_3976"/>
<dbReference type="Proteomes" id="UP000199679">
    <property type="component" value="Chromosome I"/>
</dbReference>
<accession>A0A1H2B918</accession>
<dbReference type="RefSeq" id="WP_091377063.1">
    <property type="nucleotide sequence ID" value="NZ_LT629740.1"/>
</dbReference>
<dbReference type="InterPro" id="IPR020271">
    <property type="entry name" value="Uncharacterised_MJ1172"/>
</dbReference>
<dbReference type="AlphaFoldDB" id="A0A1H2B918"/>
<gene>
    <name evidence="1" type="ORF">SAMN05216490_3976</name>
</gene>
<reference evidence="1 2" key="1">
    <citation type="submission" date="2016-10" db="EMBL/GenBank/DDBJ databases">
        <authorList>
            <person name="de Groot N.N."/>
        </authorList>
    </citation>
    <scope>NUCLEOTIDE SEQUENCE [LARGE SCALE GENOMIC DNA]</scope>
    <source>
        <strain evidence="1 2">MP1X4</strain>
    </source>
</reference>
<dbReference type="EMBL" id="LT629740">
    <property type="protein sequence ID" value="SDT54577.1"/>
    <property type="molecule type" value="Genomic_DNA"/>
</dbReference>
<dbReference type="Pfam" id="PF10884">
    <property type="entry name" value="DUF2683"/>
    <property type="match status" value="1"/>
</dbReference>
<sequence>METLIVHPDNKEQLAALKAFMKAFKISFEEEKSAYNPEFIAKIKDSREQVKNGETRTVNIADL</sequence>
<evidence type="ECO:0000313" key="2">
    <source>
        <dbReference type="Proteomes" id="UP000199679"/>
    </source>
</evidence>
<dbReference type="OrthoDB" id="827255at2"/>